<dbReference type="PROSITE" id="PS51257">
    <property type="entry name" value="PROKAR_LIPOPROTEIN"/>
    <property type="match status" value="1"/>
</dbReference>
<dbReference type="EMBL" id="QFRI01000001">
    <property type="protein sequence ID" value="PWH83188.1"/>
    <property type="molecule type" value="Genomic_DNA"/>
</dbReference>
<proteinExistence type="predicted"/>
<keyword evidence="2" id="KW-1185">Reference proteome</keyword>
<sequence length="177" mass="19917">MTKFSKHIFSIVVLLILFSCSSKDECKKDIIVQYEQTISGPSGTTFIPEITQEVPCDFPEPEIVDPNLVEGSELENFTYDVISFNYTPDTGNNTSKVQFEIKLNNNNNFIAKGYPILRIEADGIVFSSSYQQDAITRCNEISANSSCTFTLDKEYPILPNIPQPSEYKLVSVTYLTL</sequence>
<gene>
    <name evidence="1" type="ORF">DIS18_01145</name>
</gene>
<dbReference type="OrthoDB" id="1357614at2"/>
<dbReference type="RefSeq" id="WP_109351212.1">
    <property type="nucleotide sequence ID" value="NZ_QFRI01000001.1"/>
</dbReference>
<accession>A0A2U2X5W9</accession>
<dbReference type="Proteomes" id="UP000245375">
    <property type="component" value="Unassembled WGS sequence"/>
</dbReference>
<evidence type="ECO:0000313" key="2">
    <source>
        <dbReference type="Proteomes" id="UP000245375"/>
    </source>
</evidence>
<comment type="caution">
    <text evidence="1">The sequence shown here is derived from an EMBL/GenBank/DDBJ whole genome shotgun (WGS) entry which is preliminary data.</text>
</comment>
<reference evidence="1 2" key="1">
    <citation type="submission" date="2018-05" db="EMBL/GenBank/DDBJ databases">
        <title>Algibacter marinivivus sp. nov., isolated from sample around a algae.</title>
        <authorList>
            <person name="Zhong X."/>
        </authorList>
    </citation>
    <scope>NUCLEOTIDE SEQUENCE [LARGE SCALE GENOMIC DNA]</scope>
    <source>
        <strain evidence="1 2">ZY111</strain>
    </source>
</reference>
<reference evidence="2" key="3">
    <citation type="submission" date="2018-05" db="EMBL/GenBank/DDBJ databases">
        <authorList>
            <person name="Lu D."/>
        </authorList>
    </citation>
    <scope>NUCLEOTIDE SEQUENCE [LARGE SCALE GENOMIC DNA]</scope>
    <source>
        <strain evidence="2">ZY111</strain>
    </source>
</reference>
<organism evidence="1 2">
    <name type="scientific">Algibacter marinivivus</name>
    <dbReference type="NCBI Taxonomy" id="2100723"/>
    <lineage>
        <taxon>Bacteria</taxon>
        <taxon>Pseudomonadati</taxon>
        <taxon>Bacteroidota</taxon>
        <taxon>Flavobacteriia</taxon>
        <taxon>Flavobacteriales</taxon>
        <taxon>Flavobacteriaceae</taxon>
        <taxon>Algibacter</taxon>
    </lineage>
</organism>
<name>A0A2U2X5W9_9FLAO</name>
<evidence type="ECO:0008006" key="3">
    <source>
        <dbReference type="Google" id="ProtNLM"/>
    </source>
</evidence>
<dbReference type="AlphaFoldDB" id="A0A2U2X5W9"/>
<evidence type="ECO:0000313" key="1">
    <source>
        <dbReference type="EMBL" id="PWH83188.1"/>
    </source>
</evidence>
<reference evidence="2" key="2">
    <citation type="submission" date="2018-05" db="EMBL/GenBank/DDBJ databases">
        <title>Algibacter marinivivus sp. nov., isolated from sample around a algae.</title>
        <authorList>
            <person name="Lu D."/>
        </authorList>
    </citation>
    <scope>NUCLEOTIDE SEQUENCE [LARGE SCALE GENOMIC DNA]</scope>
    <source>
        <strain evidence="2">ZY111</strain>
    </source>
</reference>
<protein>
    <recommendedName>
        <fullName evidence="3">Lipoprotein</fullName>
    </recommendedName>
</protein>